<proteinExistence type="predicted"/>
<dbReference type="AlphaFoldDB" id="A0A6A4HF59"/>
<reference evidence="1" key="1">
    <citation type="journal article" date="2019" name="Environ. Microbiol.">
        <title>Fungal ecological strategies reflected in gene transcription - a case study of two litter decomposers.</title>
        <authorList>
            <person name="Barbi F."/>
            <person name="Kohler A."/>
            <person name="Barry K."/>
            <person name="Baskaran P."/>
            <person name="Daum C."/>
            <person name="Fauchery L."/>
            <person name="Ihrmark K."/>
            <person name="Kuo A."/>
            <person name="LaButti K."/>
            <person name="Lipzen A."/>
            <person name="Morin E."/>
            <person name="Grigoriev I.V."/>
            <person name="Henrissat B."/>
            <person name="Lindahl B."/>
            <person name="Martin F."/>
        </authorList>
    </citation>
    <scope>NUCLEOTIDE SEQUENCE</scope>
    <source>
        <strain evidence="1">JB14</strain>
    </source>
</reference>
<keyword evidence="2" id="KW-1185">Reference proteome</keyword>
<name>A0A6A4HF59_9AGAR</name>
<dbReference type="OrthoDB" id="3066215at2759"/>
<protein>
    <submittedName>
        <fullName evidence="1">Uncharacterized protein</fullName>
    </submittedName>
</protein>
<accession>A0A6A4HF59</accession>
<dbReference type="EMBL" id="ML769503">
    <property type="protein sequence ID" value="KAE9397069.1"/>
    <property type="molecule type" value="Genomic_DNA"/>
</dbReference>
<sequence length="107" mass="12670">MSTMEMSTRSRRYLRLLLVYDLDAALTLENAFEEYATPPKKAEERHTFRPDGLVDFELIDRAQKTYEDIVVPLQKALTKWWDYVQANDVQLPDEYDQIYHDLALTII</sequence>
<dbReference type="Proteomes" id="UP000799118">
    <property type="component" value="Unassembled WGS sequence"/>
</dbReference>
<gene>
    <name evidence="1" type="ORF">BT96DRAFT_996150</name>
</gene>
<organism evidence="1 2">
    <name type="scientific">Gymnopus androsaceus JB14</name>
    <dbReference type="NCBI Taxonomy" id="1447944"/>
    <lineage>
        <taxon>Eukaryota</taxon>
        <taxon>Fungi</taxon>
        <taxon>Dikarya</taxon>
        <taxon>Basidiomycota</taxon>
        <taxon>Agaricomycotina</taxon>
        <taxon>Agaricomycetes</taxon>
        <taxon>Agaricomycetidae</taxon>
        <taxon>Agaricales</taxon>
        <taxon>Marasmiineae</taxon>
        <taxon>Omphalotaceae</taxon>
        <taxon>Gymnopus</taxon>
    </lineage>
</organism>
<evidence type="ECO:0000313" key="1">
    <source>
        <dbReference type="EMBL" id="KAE9397069.1"/>
    </source>
</evidence>
<evidence type="ECO:0000313" key="2">
    <source>
        <dbReference type="Proteomes" id="UP000799118"/>
    </source>
</evidence>